<reference evidence="3" key="3">
    <citation type="submission" date="2018-08" db="UniProtKB">
        <authorList>
            <consortium name="EnsemblPlants"/>
        </authorList>
    </citation>
    <scope>IDENTIFICATION</scope>
    <source>
        <strain evidence="3">cv. Bd21</strain>
    </source>
</reference>
<reference evidence="2" key="2">
    <citation type="submission" date="2017-06" db="EMBL/GenBank/DDBJ databases">
        <title>WGS assembly of Brachypodium distachyon.</title>
        <authorList>
            <consortium name="The International Brachypodium Initiative"/>
            <person name="Lucas S."/>
            <person name="Harmon-Smith M."/>
            <person name="Lail K."/>
            <person name="Tice H."/>
            <person name="Grimwood J."/>
            <person name="Bruce D."/>
            <person name="Barry K."/>
            <person name="Shu S."/>
            <person name="Lindquist E."/>
            <person name="Wang M."/>
            <person name="Pitluck S."/>
            <person name="Vogel J.P."/>
            <person name="Garvin D.F."/>
            <person name="Mockler T.C."/>
            <person name="Schmutz J."/>
            <person name="Rokhsar D."/>
            <person name="Bevan M.W."/>
        </authorList>
    </citation>
    <scope>NUCLEOTIDE SEQUENCE</scope>
    <source>
        <strain evidence="2">Bd21</strain>
    </source>
</reference>
<keyword evidence="4" id="KW-1185">Reference proteome</keyword>
<evidence type="ECO:0000313" key="4">
    <source>
        <dbReference type="Proteomes" id="UP000008810"/>
    </source>
</evidence>
<dbReference type="Proteomes" id="UP000008810">
    <property type="component" value="Chromosome 1"/>
</dbReference>
<proteinExistence type="predicted"/>
<dbReference type="InParanoid" id="A0A2K2DNR0"/>
<evidence type="ECO:0008006" key="5">
    <source>
        <dbReference type="Google" id="ProtNLM"/>
    </source>
</evidence>
<sequence length="362" mass="41066">MESCSVIRRGRTAGPFRRGRGRRGRSVPLLDNELWNPKLFGCQKPNILYEMFAKFNSHKLSLMKEISFHGLSKMPKYRSWNRQFSLYCLNQSNTDGDPIEFETCNCTRLPMYPSHVHHILGVPAEGKHISVEDEDVPDAVVDEVCRALRVRELSISSVSDVVEGVIDQHSTKKEKDAFQIAVVIVAFAYMLDCRDRDPKIPNFLLPYLTSVSKLKEVNYSRCVLDILSIAARKVREVKRGGYSTCIVGGCIIVPQVRISTPYFNMRISDGAHCIFYLDSIDFGIHKAPSGLFPRIRVYGKAKLDLLISMDKNFHTVNVSQWYGYYEIIVPEALGLLKDSCATAPRIPQVPEKRKLKKAIAFS</sequence>
<organism evidence="2">
    <name type="scientific">Brachypodium distachyon</name>
    <name type="common">Purple false brome</name>
    <name type="synonym">Trachynia distachya</name>
    <dbReference type="NCBI Taxonomy" id="15368"/>
    <lineage>
        <taxon>Eukaryota</taxon>
        <taxon>Viridiplantae</taxon>
        <taxon>Streptophyta</taxon>
        <taxon>Embryophyta</taxon>
        <taxon>Tracheophyta</taxon>
        <taxon>Spermatophyta</taxon>
        <taxon>Magnoliopsida</taxon>
        <taxon>Liliopsida</taxon>
        <taxon>Poales</taxon>
        <taxon>Poaceae</taxon>
        <taxon>BOP clade</taxon>
        <taxon>Pooideae</taxon>
        <taxon>Stipodae</taxon>
        <taxon>Brachypodieae</taxon>
        <taxon>Brachypodium</taxon>
    </lineage>
</organism>
<evidence type="ECO:0000256" key="1">
    <source>
        <dbReference type="SAM" id="MobiDB-lite"/>
    </source>
</evidence>
<reference evidence="2 3" key="1">
    <citation type="journal article" date="2010" name="Nature">
        <title>Genome sequencing and analysis of the model grass Brachypodium distachyon.</title>
        <authorList>
            <consortium name="International Brachypodium Initiative"/>
        </authorList>
    </citation>
    <scope>NUCLEOTIDE SEQUENCE [LARGE SCALE GENOMIC DNA]</scope>
    <source>
        <strain evidence="2 3">Bd21</strain>
    </source>
</reference>
<evidence type="ECO:0000313" key="2">
    <source>
        <dbReference type="EMBL" id="PNT75914.1"/>
    </source>
</evidence>
<dbReference type="PANTHER" id="PTHR34835:SF61">
    <property type="entry name" value="OS04G0133200 PROTEIN"/>
    <property type="match status" value="1"/>
</dbReference>
<dbReference type="EnsemblPlants" id="PNT75914">
    <property type="protein sequence ID" value="PNT75914"/>
    <property type="gene ID" value="BRADI_1g41698v3"/>
</dbReference>
<feature type="region of interest" description="Disordered" evidence="1">
    <location>
        <begin position="1"/>
        <end position="23"/>
    </location>
</feature>
<dbReference type="AlphaFoldDB" id="A0A2K2DNR0"/>
<dbReference type="EMBL" id="CM000880">
    <property type="protein sequence ID" value="PNT75914.1"/>
    <property type="molecule type" value="Genomic_DNA"/>
</dbReference>
<name>A0A2K2DNR0_BRADI</name>
<protein>
    <recommendedName>
        <fullName evidence="5">Aminotransferase-like plant mobile domain-containing protein</fullName>
    </recommendedName>
</protein>
<dbReference type="Gramene" id="PNT75914">
    <property type="protein sequence ID" value="PNT75914"/>
    <property type="gene ID" value="BRADI_1g41698v3"/>
</dbReference>
<evidence type="ECO:0000313" key="3">
    <source>
        <dbReference type="EnsemblPlants" id="PNT75914"/>
    </source>
</evidence>
<gene>
    <name evidence="2" type="ORF">BRADI_1g41698v3</name>
</gene>
<dbReference type="PANTHER" id="PTHR34835">
    <property type="entry name" value="OS07G0283600 PROTEIN-RELATED"/>
    <property type="match status" value="1"/>
</dbReference>
<accession>A0A2K2DNR0</accession>